<feature type="region of interest" description="Disordered" evidence="1">
    <location>
        <begin position="40"/>
        <end position="70"/>
    </location>
</feature>
<dbReference type="EnsemblMetazoa" id="G8213.1">
    <property type="protein sequence ID" value="G8213.1:cds"/>
    <property type="gene ID" value="G8213"/>
</dbReference>
<dbReference type="AlphaFoldDB" id="A0A8W8NNA9"/>
<name>A0A8W8NNA9_MAGGI</name>
<keyword evidence="3" id="KW-1185">Reference proteome</keyword>
<reference evidence="2" key="1">
    <citation type="submission" date="2022-08" db="UniProtKB">
        <authorList>
            <consortium name="EnsemblMetazoa"/>
        </authorList>
    </citation>
    <scope>IDENTIFICATION</scope>
    <source>
        <strain evidence="2">05x7-T-G4-1.051#20</strain>
    </source>
</reference>
<feature type="compositionally biased region" description="Polar residues" evidence="1">
    <location>
        <begin position="135"/>
        <end position="147"/>
    </location>
</feature>
<dbReference type="Proteomes" id="UP000005408">
    <property type="component" value="Unassembled WGS sequence"/>
</dbReference>
<accession>A0A8W8NNA9</accession>
<feature type="region of interest" description="Disordered" evidence="1">
    <location>
        <begin position="114"/>
        <end position="147"/>
    </location>
</feature>
<evidence type="ECO:0000256" key="1">
    <source>
        <dbReference type="SAM" id="MobiDB-lite"/>
    </source>
</evidence>
<evidence type="ECO:0000313" key="2">
    <source>
        <dbReference type="EnsemblMetazoa" id="G8213.1:cds"/>
    </source>
</evidence>
<evidence type="ECO:0000313" key="3">
    <source>
        <dbReference type="Proteomes" id="UP000005408"/>
    </source>
</evidence>
<sequence>MFPIRPTSAQTATIGATPTAPQSIWMQGLYRARRLLSNLTTPSSDRHSLDVPTQPSTGPATRTDLRNGKSINNFQGMFPIRPTSAPTTAIGATPTAPPSIRMQGLKRARKLLSNLGTPSSGRLSPDVPARPSLGPATSNFTSVTSSATPHSAHSVYVTASLPPYSLSSTHAPPQEIRHAPNVIKLSPYHQAEPASQWWSLFMAMVAYFNMSESAAVSAFSFYLTDIPKQWDHYSGVKIRIAANRNASKSGYFRKSSKTCSCGGANHK</sequence>
<organism evidence="2 3">
    <name type="scientific">Magallana gigas</name>
    <name type="common">Pacific oyster</name>
    <name type="synonym">Crassostrea gigas</name>
    <dbReference type="NCBI Taxonomy" id="29159"/>
    <lineage>
        <taxon>Eukaryota</taxon>
        <taxon>Metazoa</taxon>
        <taxon>Spiralia</taxon>
        <taxon>Lophotrochozoa</taxon>
        <taxon>Mollusca</taxon>
        <taxon>Bivalvia</taxon>
        <taxon>Autobranchia</taxon>
        <taxon>Pteriomorphia</taxon>
        <taxon>Ostreida</taxon>
        <taxon>Ostreoidea</taxon>
        <taxon>Ostreidae</taxon>
        <taxon>Magallana</taxon>
    </lineage>
</organism>
<proteinExistence type="predicted"/>
<protein>
    <submittedName>
        <fullName evidence="2">Uncharacterized protein</fullName>
    </submittedName>
</protein>
<feature type="compositionally biased region" description="Polar residues" evidence="1">
    <location>
        <begin position="51"/>
        <end position="60"/>
    </location>
</feature>